<protein>
    <submittedName>
        <fullName evidence="1">Uncharacterized protein</fullName>
    </submittedName>
</protein>
<name>A0A412GDT1_BACT4</name>
<dbReference type="RefSeq" id="WP_048697061.1">
    <property type="nucleotide sequence ID" value="NZ_CP083680.1"/>
</dbReference>
<accession>A0A412GDT1</accession>
<reference evidence="1 2" key="1">
    <citation type="submission" date="2021-06" db="EMBL/GenBank/DDBJ databases">
        <title>Interrogation of the integrated mobile genetic elements in gut-associated Bacteroides with a consensus prediction approach.</title>
        <authorList>
            <person name="Campbell D.E."/>
            <person name="Leigh J.R."/>
            <person name="Kim T."/>
            <person name="England W."/>
            <person name="Whitaker R.J."/>
            <person name="Degnan P.H."/>
        </authorList>
    </citation>
    <scope>NUCLEOTIDE SEQUENCE [LARGE SCALE GENOMIC DNA]</scope>
    <source>
        <strain evidence="1 2">WAL8669</strain>
    </source>
</reference>
<evidence type="ECO:0000313" key="2">
    <source>
        <dbReference type="Proteomes" id="UP001156218"/>
    </source>
</evidence>
<dbReference type="Proteomes" id="UP001156218">
    <property type="component" value="Chromosome"/>
</dbReference>
<sequence>MDKKQSDKIELELKGALCPICKTSILPYYHPSGIRIANAAEIKRNYFDKIDISKANIKIECTCCGYIMFFNKETLLKQVF</sequence>
<evidence type="ECO:0000313" key="1">
    <source>
        <dbReference type="EMBL" id="UYU69014.1"/>
    </source>
</evidence>
<gene>
    <name evidence="1" type="ORF">KQP68_12410</name>
</gene>
<proteinExistence type="predicted"/>
<dbReference type="AlphaFoldDB" id="A0A412GDT1"/>
<dbReference type="EMBL" id="CP083680">
    <property type="protein sequence ID" value="UYU69014.1"/>
    <property type="molecule type" value="Genomic_DNA"/>
</dbReference>
<organism evidence="1 2">
    <name type="scientific">Bacteroides thetaiotaomicron</name>
    <dbReference type="NCBI Taxonomy" id="818"/>
    <lineage>
        <taxon>Bacteria</taxon>
        <taxon>Pseudomonadati</taxon>
        <taxon>Bacteroidota</taxon>
        <taxon>Bacteroidia</taxon>
        <taxon>Bacteroidales</taxon>
        <taxon>Bacteroidaceae</taxon>
        <taxon>Bacteroides</taxon>
    </lineage>
</organism>